<name>A0A0G4INZ6_PLABS</name>
<dbReference type="SUPFAM" id="SSF52518">
    <property type="entry name" value="Thiamin diphosphate-binding fold (THDP-binding)"/>
    <property type="match status" value="1"/>
</dbReference>
<reference evidence="12 14" key="2">
    <citation type="submission" date="2018-03" db="EMBL/GenBank/DDBJ databases">
        <authorList>
            <person name="Fogelqvist J."/>
        </authorList>
    </citation>
    <scope>NUCLEOTIDE SEQUENCE [LARGE SCALE GENOMIC DNA]</scope>
</reference>
<evidence type="ECO:0000256" key="9">
    <source>
        <dbReference type="RuleBase" id="RU365014"/>
    </source>
</evidence>
<dbReference type="GO" id="GO:0005759">
    <property type="term" value="C:mitochondrial matrix"/>
    <property type="evidence" value="ECO:0007669"/>
    <property type="project" value="UniProtKB-SubCell"/>
</dbReference>
<keyword evidence="6" id="KW-0630">Potassium</keyword>
<protein>
    <recommendedName>
        <fullName evidence="9">2-oxoisovalerate dehydrogenase subunit alpha</fullName>
        <ecNumber evidence="9">1.2.4.4</ecNumber>
    </recommendedName>
    <alternativeName>
        <fullName evidence="9">Branched-chain alpha-keto acid dehydrogenase E1 component alpha chain</fullName>
    </alternativeName>
</protein>
<keyword evidence="4" id="KW-0479">Metal-binding</keyword>
<dbReference type="EMBL" id="CDSF01000078">
    <property type="protein sequence ID" value="CEO97018.1"/>
    <property type="molecule type" value="Genomic_DNA"/>
</dbReference>
<dbReference type="CDD" id="cd02000">
    <property type="entry name" value="TPP_E1_PDC_ADC_BCADC"/>
    <property type="match status" value="1"/>
</dbReference>
<dbReference type="PANTHER" id="PTHR43380">
    <property type="entry name" value="2-OXOISOVALERATE DEHYDROGENASE SUBUNIT ALPHA, MITOCHONDRIAL"/>
    <property type="match status" value="1"/>
</dbReference>
<dbReference type="GO" id="GO:0046872">
    <property type="term" value="F:metal ion binding"/>
    <property type="evidence" value="ECO:0007669"/>
    <property type="project" value="UniProtKB-KW"/>
</dbReference>
<evidence type="ECO:0000313" key="11">
    <source>
        <dbReference type="EMBL" id="CEO97018.1"/>
    </source>
</evidence>
<evidence type="ECO:0000313" key="14">
    <source>
        <dbReference type="Proteomes" id="UP000290189"/>
    </source>
</evidence>
<dbReference type="Proteomes" id="UP000039324">
    <property type="component" value="Unassembled WGS sequence"/>
</dbReference>
<dbReference type="GO" id="GO:0009083">
    <property type="term" value="P:branched-chain amino acid catabolic process"/>
    <property type="evidence" value="ECO:0007669"/>
    <property type="project" value="TreeGrafter"/>
</dbReference>
<dbReference type="InterPro" id="IPR050771">
    <property type="entry name" value="Alpha-ketoacid_DH_E1_comp"/>
</dbReference>
<comment type="similarity">
    <text evidence="3 9">Belongs to the BCKDHA family.</text>
</comment>
<dbReference type="EMBL" id="OVEO01000016">
    <property type="protein sequence ID" value="SPR00998.1"/>
    <property type="molecule type" value="Genomic_DNA"/>
</dbReference>
<dbReference type="FunFam" id="3.40.50.970:FF:000015">
    <property type="entry name" value="2-oxoisovalerate dehydrogenase subunit alpha"/>
    <property type="match status" value="1"/>
</dbReference>
<dbReference type="AlphaFoldDB" id="A0A0G4INZ6"/>
<dbReference type="PANTHER" id="PTHR43380:SF1">
    <property type="entry name" value="2-OXOISOVALERATE DEHYDROGENASE SUBUNIT ALPHA, MITOCHONDRIAL"/>
    <property type="match status" value="1"/>
</dbReference>
<dbReference type="InterPro" id="IPR029061">
    <property type="entry name" value="THDP-binding"/>
</dbReference>
<gene>
    <name evidence="11" type="ORF">PBRA_005622</name>
    <name evidence="12" type="ORF">PLBR_LOCUS8213</name>
</gene>
<evidence type="ECO:0000259" key="10">
    <source>
        <dbReference type="Pfam" id="PF00676"/>
    </source>
</evidence>
<evidence type="ECO:0000256" key="8">
    <source>
        <dbReference type="ARBA" id="ARBA00023128"/>
    </source>
</evidence>
<dbReference type="InterPro" id="IPR001017">
    <property type="entry name" value="DH_E1"/>
</dbReference>
<evidence type="ECO:0000313" key="12">
    <source>
        <dbReference type="EMBL" id="SPR00998.1"/>
    </source>
</evidence>
<dbReference type="EC" id="1.2.4.4" evidence="9"/>
<evidence type="ECO:0000256" key="7">
    <source>
        <dbReference type="ARBA" id="ARBA00023002"/>
    </source>
</evidence>
<keyword evidence="7 9" id="KW-0560">Oxidoreductase</keyword>
<comment type="subcellular location">
    <subcellularLocation>
        <location evidence="2">Mitochondrion matrix</location>
    </subcellularLocation>
</comment>
<evidence type="ECO:0000256" key="1">
    <source>
        <dbReference type="ARBA" id="ARBA00001964"/>
    </source>
</evidence>
<proteinExistence type="inferred from homology"/>
<evidence type="ECO:0000313" key="13">
    <source>
        <dbReference type="Proteomes" id="UP000039324"/>
    </source>
</evidence>
<evidence type="ECO:0000256" key="3">
    <source>
        <dbReference type="ARBA" id="ARBA00008646"/>
    </source>
</evidence>
<keyword evidence="9" id="KW-0786">Thiamine pyrophosphate</keyword>
<dbReference type="Pfam" id="PF00676">
    <property type="entry name" value="E1_dh"/>
    <property type="match status" value="1"/>
</dbReference>
<geneLocation type="mitochondrion" evidence="12"/>
<dbReference type="Proteomes" id="UP000290189">
    <property type="component" value="Unassembled WGS sequence"/>
</dbReference>
<reference evidence="11" key="1">
    <citation type="submission" date="2015-02" db="EMBL/GenBank/DDBJ databases">
        <authorList>
            <person name="Chooi Y.-H."/>
        </authorList>
    </citation>
    <scope>NUCLEOTIDE SEQUENCE [LARGE SCALE GENOMIC DNA]</scope>
    <source>
        <strain evidence="11">E3</strain>
    </source>
</reference>
<accession>A0A0G4INZ6</accession>
<feature type="domain" description="Dehydrogenase E1 component" evidence="10">
    <location>
        <begin position="79"/>
        <end position="373"/>
    </location>
</feature>
<dbReference type="OMA" id="VLPYYRD"/>
<evidence type="ECO:0000256" key="6">
    <source>
        <dbReference type="ARBA" id="ARBA00022958"/>
    </source>
</evidence>
<keyword evidence="5" id="KW-0809">Transit peptide</keyword>
<comment type="function">
    <text evidence="9">The branched-chain alpha-keto dehydrogenase complex catalyzes the overall conversion of alpha-keto acids to acyl-CoA and CO(2). It contains multiple copies of three enzymatic components: branched-chain alpha-keto acid decarboxylase (E1), lipoamide acyltransferase (E2) and lipoamide dehydrogenase (E3).</text>
</comment>
<dbReference type="GO" id="GO:0003863">
    <property type="term" value="F:branched-chain 2-oxo acid dehydrogenase activity"/>
    <property type="evidence" value="ECO:0007669"/>
    <property type="project" value="UniProtKB-EC"/>
</dbReference>
<organism evidence="11 13">
    <name type="scientific">Plasmodiophora brassicae</name>
    <name type="common">Clubroot disease agent</name>
    <dbReference type="NCBI Taxonomy" id="37360"/>
    <lineage>
        <taxon>Eukaryota</taxon>
        <taxon>Sar</taxon>
        <taxon>Rhizaria</taxon>
        <taxon>Endomyxa</taxon>
        <taxon>Phytomyxea</taxon>
        <taxon>Plasmodiophorida</taxon>
        <taxon>Plasmodiophoridae</taxon>
        <taxon>Plasmodiophora</taxon>
    </lineage>
</organism>
<comment type="cofactor">
    <cofactor evidence="1 9">
        <name>thiamine diphosphate</name>
        <dbReference type="ChEBI" id="CHEBI:58937"/>
    </cofactor>
</comment>
<comment type="catalytic activity">
    <reaction evidence="9">
        <text>N(6)-[(R)-lipoyl]-L-lysyl-[protein] + 3-methyl-2-oxobutanoate + H(+) = N(6)-[(R)-S(8)-2-methylpropanoyldihydrolipoyl]-L-lysyl-[protein] + CO2</text>
        <dbReference type="Rhea" id="RHEA:13457"/>
        <dbReference type="Rhea" id="RHEA-COMP:10474"/>
        <dbReference type="Rhea" id="RHEA-COMP:10497"/>
        <dbReference type="ChEBI" id="CHEBI:11851"/>
        <dbReference type="ChEBI" id="CHEBI:15378"/>
        <dbReference type="ChEBI" id="CHEBI:16526"/>
        <dbReference type="ChEBI" id="CHEBI:83099"/>
        <dbReference type="ChEBI" id="CHEBI:83142"/>
        <dbReference type="EC" id="1.2.4.4"/>
    </reaction>
</comment>
<evidence type="ECO:0000256" key="5">
    <source>
        <dbReference type="ARBA" id="ARBA00022946"/>
    </source>
</evidence>
<dbReference type="STRING" id="37360.A0A0G4INZ6"/>
<keyword evidence="13" id="KW-1185">Reference proteome</keyword>
<sequence>MMWRALQSRGARRLLSSSSVEYYPGVKLTAFTNEMAFQSARCDIPTYRVVDEDGKLLNASHNVQVDNGTLVEIYQGMNRLRVLDTIFYDIQRQGRISFYMTSTGEEGLQFGSAAALAPDDVVYGQYREPGVIMWRGFTLDQFASQCFAAHDDLGKGRQMPVHYGSAELHYHTISSPLATQIPQATGAAYAMKRDKQGRCVICYFGDGAASEGDFHPALNFAATLDCPVLFFCRNNGYAISTPIADQYRGDGVAPRAVGYGIEAVRVDGNDVLACYEVTKEARRRAVEENRPILIEAMSYRRGHHSTSDDSTAYRSAEEIQSWQEGDDPLRRLRMFLEERGLWDQDKEKSLLDTTRRQIIDAVKVAEAKKKPSIEELFTDVYADVPHHLQKQRAQLQQHLAKYPDVYNIDDVYQS</sequence>
<evidence type="ECO:0000256" key="4">
    <source>
        <dbReference type="ARBA" id="ARBA00022723"/>
    </source>
</evidence>
<dbReference type="Gene3D" id="3.40.50.970">
    <property type="match status" value="1"/>
</dbReference>
<keyword evidence="8 12" id="KW-0496">Mitochondrion</keyword>
<dbReference type="OrthoDB" id="3845at2759"/>
<evidence type="ECO:0000256" key="2">
    <source>
        <dbReference type="ARBA" id="ARBA00004305"/>
    </source>
</evidence>